<feature type="region of interest" description="Disordered" evidence="1">
    <location>
        <begin position="45"/>
        <end position="99"/>
    </location>
</feature>
<evidence type="ECO:0000313" key="2">
    <source>
        <dbReference type="EMBL" id="MCI30630.1"/>
    </source>
</evidence>
<proteinExistence type="predicted"/>
<dbReference type="EMBL" id="LXQA010181065">
    <property type="protein sequence ID" value="MCI30630.1"/>
    <property type="molecule type" value="Genomic_DNA"/>
</dbReference>
<comment type="caution">
    <text evidence="2">The sequence shown here is derived from an EMBL/GenBank/DDBJ whole genome shotgun (WGS) entry which is preliminary data.</text>
</comment>
<reference evidence="2 3" key="1">
    <citation type="journal article" date="2018" name="Front. Plant Sci.">
        <title>Red Clover (Trifolium pratense) and Zigzag Clover (T. medium) - A Picture of Genomic Similarities and Differences.</title>
        <authorList>
            <person name="Dluhosova J."/>
            <person name="Istvanek J."/>
            <person name="Nedelnik J."/>
            <person name="Repkova J."/>
        </authorList>
    </citation>
    <scope>NUCLEOTIDE SEQUENCE [LARGE SCALE GENOMIC DNA]</scope>
    <source>
        <strain evidence="3">cv. 10/8</strain>
        <tissue evidence="2">Leaf</tissue>
    </source>
</reference>
<accession>A0A392R496</accession>
<evidence type="ECO:0000313" key="3">
    <source>
        <dbReference type="Proteomes" id="UP000265520"/>
    </source>
</evidence>
<feature type="non-terminal residue" evidence="2">
    <location>
        <position position="1"/>
    </location>
</feature>
<organism evidence="2 3">
    <name type="scientific">Trifolium medium</name>
    <dbReference type="NCBI Taxonomy" id="97028"/>
    <lineage>
        <taxon>Eukaryota</taxon>
        <taxon>Viridiplantae</taxon>
        <taxon>Streptophyta</taxon>
        <taxon>Embryophyta</taxon>
        <taxon>Tracheophyta</taxon>
        <taxon>Spermatophyta</taxon>
        <taxon>Magnoliopsida</taxon>
        <taxon>eudicotyledons</taxon>
        <taxon>Gunneridae</taxon>
        <taxon>Pentapetalae</taxon>
        <taxon>rosids</taxon>
        <taxon>fabids</taxon>
        <taxon>Fabales</taxon>
        <taxon>Fabaceae</taxon>
        <taxon>Papilionoideae</taxon>
        <taxon>50 kb inversion clade</taxon>
        <taxon>NPAAA clade</taxon>
        <taxon>Hologalegina</taxon>
        <taxon>IRL clade</taxon>
        <taxon>Trifolieae</taxon>
        <taxon>Trifolium</taxon>
    </lineage>
</organism>
<dbReference type="Proteomes" id="UP000265520">
    <property type="component" value="Unassembled WGS sequence"/>
</dbReference>
<sequence length="106" mass="11876">IEEQPVKVRQEVSTRVFGLPGDYFQVLIPIGNSFTGLEYFETEDFRHGIEGTENGGSRNENGETGQDENGESDKKGQEEETGEDEDEETDKKGQEEETVVFVVKTV</sequence>
<name>A0A392R496_9FABA</name>
<feature type="compositionally biased region" description="Acidic residues" evidence="1">
    <location>
        <begin position="79"/>
        <end position="88"/>
    </location>
</feature>
<protein>
    <submittedName>
        <fullName evidence="2">Uncharacterized protein</fullName>
    </submittedName>
</protein>
<dbReference type="AlphaFoldDB" id="A0A392R496"/>
<keyword evidence="3" id="KW-1185">Reference proteome</keyword>
<feature type="compositionally biased region" description="Polar residues" evidence="1">
    <location>
        <begin position="55"/>
        <end position="64"/>
    </location>
</feature>
<evidence type="ECO:0000256" key="1">
    <source>
        <dbReference type="SAM" id="MobiDB-lite"/>
    </source>
</evidence>